<evidence type="ECO:0000313" key="2">
    <source>
        <dbReference type="RefSeq" id="XP_015606230.1"/>
    </source>
</evidence>
<gene>
    <name evidence="2" type="primary">LOC107272989</name>
</gene>
<protein>
    <submittedName>
        <fullName evidence="2">Uncharacterized protein LOC107272989 isoform X1</fullName>
    </submittedName>
</protein>
<accession>A0AAJ7FSL0</accession>
<dbReference type="Proteomes" id="UP000694920">
    <property type="component" value="Unplaced"/>
</dbReference>
<evidence type="ECO:0000313" key="1">
    <source>
        <dbReference type="Proteomes" id="UP000694920"/>
    </source>
</evidence>
<dbReference type="RefSeq" id="XP_015606230.1">
    <property type="nucleotide sequence ID" value="XM_015750744.2"/>
</dbReference>
<reference evidence="2" key="1">
    <citation type="submission" date="2025-08" db="UniProtKB">
        <authorList>
            <consortium name="RefSeq"/>
        </authorList>
    </citation>
    <scope>IDENTIFICATION</scope>
</reference>
<dbReference type="AlphaFoldDB" id="A0AAJ7FSL0"/>
<dbReference type="KEGG" id="ccin:107272989"/>
<organism evidence="1 2">
    <name type="scientific">Cephus cinctus</name>
    <name type="common">Wheat stem sawfly</name>
    <dbReference type="NCBI Taxonomy" id="211228"/>
    <lineage>
        <taxon>Eukaryota</taxon>
        <taxon>Metazoa</taxon>
        <taxon>Ecdysozoa</taxon>
        <taxon>Arthropoda</taxon>
        <taxon>Hexapoda</taxon>
        <taxon>Insecta</taxon>
        <taxon>Pterygota</taxon>
        <taxon>Neoptera</taxon>
        <taxon>Endopterygota</taxon>
        <taxon>Hymenoptera</taxon>
        <taxon>Cephoidea</taxon>
        <taxon>Cephidae</taxon>
        <taxon>Cephus</taxon>
    </lineage>
</organism>
<dbReference type="GeneID" id="107272989"/>
<proteinExistence type="predicted"/>
<name>A0AAJ7FSL0_CEPCN</name>
<keyword evidence="1" id="KW-1185">Reference proteome</keyword>
<sequence length="142" mass="16005">MRVLKHYEEMALYVRSNGRISVTDSGYLLLQCVLMATNEIVDPVCNCHPCQESETLAAQANQTADRSQSTLLDKEDSEGDGSLVICARDRDRGDRTFPNVCQMRCYNRCTKFGIVAVKKNNTKKYIAGAHRTNYYKLKDGPC</sequence>